<comment type="caution">
    <text evidence="2">The sequence shown here is derived from an EMBL/GenBank/DDBJ whole genome shotgun (WGS) entry which is preliminary data.</text>
</comment>
<gene>
    <name evidence="2" type="ORF">SJI18_01325</name>
</gene>
<proteinExistence type="predicted"/>
<name>A0ABU7UI83_9CLOT</name>
<feature type="region of interest" description="Disordered" evidence="1">
    <location>
        <begin position="1"/>
        <end position="41"/>
    </location>
</feature>
<feature type="compositionally biased region" description="Polar residues" evidence="1">
    <location>
        <begin position="1"/>
        <end position="15"/>
    </location>
</feature>
<dbReference type="Proteomes" id="UP001498469">
    <property type="component" value="Unassembled WGS sequence"/>
</dbReference>
<organism evidence="2 3">
    <name type="scientific">Clostridium frigoriphilum</name>
    <dbReference type="NCBI Taxonomy" id="443253"/>
    <lineage>
        <taxon>Bacteria</taxon>
        <taxon>Bacillati</taxon>
        <taxon>Bacillota</taxon>
        <taxon>Clostridia</taxon>
        <taxon>Eubacteriales</taxon>
        <taxon>Clostridiaceae</taxon>
        <taxon>Clostridium</taxon>
    </lineage>
</organism>
<dbReference type="EMBL" id="JAZHFS010000001">
    <property type="protein sequence ID" value="MEF2110943.1"/>
    <property type="molecule type" value="Genomic_DNA"/>
</dbReference>
<keyword evidence="3" id="KW-1185">Reference proteome</keyword>
<evidence type="ECO:0000313" key="2">
    <source>
        <dbReference type="EMBL" id="MEF2110943.1"/>
    </source>
</evidence>
<dbReference type="RefSeq" id="WP_264174136.1">
    <property type="nucleotide sequence ID" value="NZ_JAZHFS010000001.1"/>
</dbReference>
<sequence length="41" mass="4593">MKNKNSGPNENQQKVNKSKEENPVIINGDANMRKPVRGLSK</sequence>
<evidence type="ECO:0000313" key="3">
    <source>
        <dbReference type="Proteomes" id="UP001498469"/>
    </source>
</evidence>
<accession>A0ABU7UI83</accession>
<protein>
    <submittedName>
        <fullName evidence="2">Uncharacterized protein</fullName>
    </submittedName>
</protein>
<evidence type="ECO:0000256" key="1">
    <source>
        <dbReference type="SAM" id="MobiDB-lite"/>
    </source>
</evidence>
<reference evidence="2 3" key="1">
    <citation type="submission" date="2023-11" db="EMBL/GenBank/DDBJ databases">
        <title>Draft genome sequence of a psychrophilic Clostridium strain from permafrost water brine.</title>
        <authorList>
            <person name="Shcherbakova V.A."/>
            <person name="Trubitsyn V.E."/>
            <person name="Zakharyuk A.G."/>
        </authorList>
    </citation>
    <scope>NUCLEOTIDE SEQUENCE [LARGE SCALE GENOMIC DNA]</scope>
    <source>
        <strain evidence="2 3">14F</strain>
    </source>
</reference>